<feature type="coiled-coil region" evidence="1">
    <location>
        <begin position="141"/>
        <end position="168"/>
    </location>
</feature>
<evidence type="ECO:0000256" key="1">
    <source>
        <dbReference type="SAM" id="Coils"/>
    </source>
</evidence>
<evidence type="ECO:0008006" key="4">
    <source>
        <dbReference type="Google" id="ProtNLM"/>
    </source>
</evidence>
<sequence>MSRHLRSFAAPLVVAPPGGARVRTRLRVDEADEQVLRALGEHLGSLAGGDLAERCREGRLDAKGQAASRRERKRALTAASSSRWAGAITRTSEGAFQLAWRNLVTTQRSLRARLRRIEQRLTVPAAGRCGRARGYGTQAERWEKQRRLQVLEARLAEVERRLAEGRVSICRGGRRLAKSRHNLEAAGLTRQQWHEHWEAERLFICADGEADKALGNETIRFYPDENFLAVKLPASLVHLANRPYGRYRLSCPVAFSYRGEDVAAQAASGAVRYDISFDPERDRWYLDASWKCANGQVPTLGELQGHRVLAVDVNAGHLAALVVDPSGNPLRGPVTVLLALDGLAASTRDGHLRRALSQLIQMAKDHDCRALVIEDLDFCDAREQGRERHGRRPSRGRRAKSFRRLVAGIPTARFRDRLVQMSTNTGLAVVAVDPAYTSRWGAEHWLGTLEKISPAASGHHAAALVIGRRGLGQRARRRERCDRTRPEDRERRATNSAVWPVPAGQPTGLSGQRTRELRPHKARGQPHPRQRTQPAEREPRGDQVAHDRSGPPPRRDSVPLSV</sequence>
<keyword evidence="1" id="KW-0175">Coiled coil</keyword>
<reference evidence="3" key="2">
    <citation type="journal article" date="2014" name="ISME J.">
        <title>Microbial stratification in low pH oxic and suboxic macroscopic growths along an acid mine drainage.</title>
        <authorList>
            <person name="Mendez-Garcia C."/>
            <person name="Mesa V."/>
            <person name="Sprenger R.R."/>
            <person name="Richter M."/>
            <person name="Diez M.S."/>
            <person name="Solano J."/>
            <person name="Bargiela R."/>
            <person name="Golyshina O.V."/>
            <person name="Manteca A."/>
            <person name="Ramos J.L."/>
            <person name="Gallego J.R."/>
            <person name="Llorente I."/>
            <person name="Martins Dos Santos V.A."/>
            <person name="Jensen O.N."/>
            <person name="Pelaez A.I."/>
            <person name="Sanchez J."/>
            <person name="Ferrer M."/>
        </authorList>
    </citation>
    <scope>NUCLEOTIDE SEQUENCE</scope>
</reference>
<evidence type="ECO:0000313" key="3">
    <source>
        <dbReference type="EMBL" id="EQD78953.1"/>
    </source>
</evidence>
<protein>
    <recommendedName>
        <fullName evidence="4">Transposase</fullName>
    </recommendedName>
</protein>
<comment type="caution">
    <text evidence="3">The sequence shown here is derived from an EMBL/GenBank/DDBJ whole genome shotgun (WGS) entry which is preliminary data.</text>
</comment>
<name>T1CC70_9ZZZZ</name>
<proteinExistence type="predicted"/>
<feature type="compositionally biased region" description="Basic and acidic residues" evidence="2">
    <location>
        <begin position="479"/>
        <end position="493"/>
    </location>
</feature>
<dbReference type="AlphaFoldDB" id="T1CC70"/>
<organism evidence="3">
    <name type="scientific">mine drainage metagenome</name>
    <dbReference type="NCBI Taxonomy" id="410659"/>
    <lineage>
        <taxon>unclassified sequences</taxon>
        <taxon>metagenomes</taxon>
        <taxon>ecological metagenomes</taxon>
    </lineage>
</organism>
<accession>T1CC70</accession>
<feature type="compositionally biased region" description="Basic and acidic residues" evidence="2">
    <location>
        <begin position="534"/>
        <end position="562"/>
    </location>
</feature>
<dbReference type="EMBL" id="AUZX01001494">
    <property type="protein sequence ID" value="EQD78953.1"/>
    <property type="molecule type" value="Genomic_DNA"/>
</dbReference>
<gene>
    <name evidence="3" type="ORF">B1A_01994</name>
</gene>
<reference evidence="3" key="1">
    <citation type="submission" date="2013-08" db="EMBL/GenBank/DDBJ databases">
        <authorList>
            <person name="Mendez C."/>
            <person name="Richter M."/>
            <person name="Ferrer M."/>
            <person name="Sanchez J."/>
        </authorList>
    </citation>
    <scope>NUCLEOTIDE SEQUENCE</scope>
</reference>
<feature type="region of interest" description="Disordered" evidence="2">
    <location>
        <begin position="470"/>
        <end position="562"/>
    </location>
</feature>
<evidence type="ECO:0000256" key="2">
    <source>
        <dbReference type="SAM" id="MobiDB-lite"/>
    </source>
</evidence>
<feature type="compositionally biased region" description="Basic residues" evidence="2">
    <location>
        <begin position="520"/>
        <end position="530"/>
    </location>
</feature>